<dbReference type="Proteomes" id="UP000772812">
    <property type="component" value="Unassembled WGS sequence"/>
</dbReference>
<dbReference type="SUPFAM" id="SSF53850">
    <property type="entry name" value="Periplasmic binding protein-like II"/>
    <property type="match status" value="1"/>
</dbReference>
<keyword evidence="3 4" id="KW-0456">Lyase</keyword>
<comment type="caution">
    <text evidence="4">Lacks conserved residue(s) required for the propagation of feature annotation.</text>
</comment>
<accession>A0ABS1GFI7</accession>
<dbReference type="Gene3D" id="3.40.190.10">
    <property type="entry name" value="Periplasmic binding protein-like II"/>
    <property type="match status" value="2"/>
</dbReference>
<proteinExistence type="inferred from homology"/>
<dbReference type="RefSeq" id="WP_200673092.1">
    <property type="nucleotide sequence ID" value="NZ_JAACYA010000001.1"/>
</dbReference>
<comment type="catalytic activity">
    <reaction evidence="4">
        <text>cyclic dehypoxanthinylfutalosinate = 1,4-dihydroxy-6-naphthoate + dihydroxyacetone</text>
        <dbReference type="Rhea" id="RHEA:33087"/>
        <dbReference type="ChEBI" id="CHEBI:16016"/>
        <dbReference type="ChEBI" id="CHEBI:64254"/>
        <dbReference type="ChEBI" id="CHEBI:64270"/>
        <dbReference type="EC" id="4.1.99.29"/>
    </reaction>
</comment>
<comment type="function">
    <text evidence="4">Catalyzes the conversion of cyclic dehypoxanthine futalosine (cyclic DHFL) into 1,4-dihydroxy-6-naphthoate, a step in the biosynthesis of menaquinone (MK, vitamin K2).</text>
</comment>
<dbReference type="PANTHER" id="PTHR37167">
    <property type="entry name" value="1,4-DIHYDROXY-6-NAPHTOATE SYNTHASE"/>
    <property type="match status" value="1"/>
</dbReference>
<dbReference type="EC" id="4.1.99.29" evidence="4"/>
<evidence type="ECO:0000256" key="4">
    <source>
        <dbReference type="HAMAP-Rule" id="MF_00996"/>
    </source>
</evidence>
<evidence type="ECO:0000313" key="5">
    <source>
        <dbReference type="EMBL" id="MBK3331683.1"/>
    </source>
</evidence>
<evidence type="ECO:0000313" key="6">
    <source>
        <dbReference type="Proteomes" id="UP000772812"/>
    </source>
</evidence>
<dbReference type="HAMAP" id="MF_00996">
    <property type="entry name" value="MqnD"/>
    <property type="match status" value="1"/>
</dbReference>
<comment type="pathway">
    <text evidence="1 4">Quinol/quinone metabolism; menaquinone biosynthesis.</text>
</comment>
<dbReference type="Pfam" id="PF02621">
    <property type="entry name" value="VitK2_biosynth"/>
    <property type="match status" value="1"/>
</dbReference>
<reference evidence="5 6" key="1">
    <citation type="journal article" date="2021" name="Syst. Appl. Microbiol.">
        <title>Persephonella atlantica sp. nov.: How to adapt to physico-chemical gradients in high temperature hydrothermal habitats.</title>
        <authorList>
            <person name="Francois D.X."/>
            <person name="Godfroy A."/>
            <person name="Mathien C."/>
            <person name="Aube J."/>
            <person name="Cathalot C."/>
            <person name="Lesongeur F."/>
            <person name="L'Haridon S."/>
            <person name="Philippon X."/>
            <person name="Roussel E.G."/>
        </authorList>
    </citation>
    <scope>NUCLEOTIDE SEQUENCE [LARGE SCALE GENOMIC DNA]</scope>
    <source>
        <strain evidence="5 6">MO1340</strain>
    </source>
</reference>
<dbReference type="InterPro" id="IPR003773">
    <property type="entry name" value="Menaquinone_biosynth"/>
</dbReference>
<organism evidence="5 6">
    <name type="scientific">Persephonella atlantica</name>
    <dbReference type="NCBI Taxonomy" id="2699429"/>
    <lineage>
        <taxon>Bacteria</taxon>
        <taxon>Pseudomonadati</taxon>
        <taxon>Aquificota</taxon>
        <taxon>Aquificia</taxon>
        <taxon>Aquificales</taxon>
        <taxon>Hydrogenothermaceae</taxon>
        <taxon>Persephonella</taxon>
    </lineage>
</organism>
<dbReference type="CDD" id="cd13636">
    <property type="entry name" value="PBP2_Af1704"/>
    <property type="match status" value="1"/>
</dbReference>
<comment type="similarity">
    <text evidence="4">Belongs to the MqnA/MqnD family. MqnD subfamily.</text>
</comment>
<keyword evidence="2 4" id="KW-0474">Menaquinone biosynthesis</keyword>
<protein>
    <recommendedName>
        <fullName evidence="4">1,4-dihydroxy-6-naphtoate synthase</fullName>
        <ecNumber evidence="4">4.1.99.29</ecNumber>
    </recommendedName>
    <alternativeName>
        <fullName evidence="4">Menaquinone biosynthetic enzyme MqnD</fullName>
    </alternativeName>
</protein>
<keyword evidence="6" id="KW-1185">Reference proteome</keyword>
<feature type="binding site" evidence="4">
    <location>
        <begin position="117"/>
        <end position="118"/>
    </location>
    <ligand>
        <name>substrate</name>
    </ligand>
</feature>
<feature type="active site" description="Proton acceptor" evidence="4">
    <location>
        <position position="157"/>
    </location>
</feature>
<comment type="caution">
    <text evidence="5">The sequence shown here is derived from an EMBL/GenBank/DDBJ whole genome shotgun (WGS) entry which is preliminary data.</text>
</comment>
<dbReference type="PANTHER" id="PTHR37167:SF1">
    <property type="entry name" value="1,4-DIHYDROXY-6-NAPHTOATE SYNTHASE"/>
    <property type="match status" value="1"/>
</dbReference>
<sequence length="285" mass="32422">MVEVKEKKQVIRVAHSPDSDDAFMFYAINQKKIDTKGYQFVDILSDIETLNRKALEGEYEVSAISIHAFPYVADKYALLSSGASMGDNYGPMIVSKEHFDPSQLKNKKIAVPGTLTSAFLALELYLGTNRFDYEVIPFDQIIKAVKEGKVDAGLIIHEGQLTYQDEGLVCIVDLGKWWYEKTGGLPLPLGGNVIRKDLGEETMKEISEILRESIKYSLEHREEAVDYALKYARDMSKEKADRFIGMYVNELTVDYGERGRKAIELFLKEAYEKGFIDRMPEIKFV</sequence>
<evidence type="ECO:0000256" key="1">
    <source>
        <dbReference type="ARBA" id="ARBA00004863"/>
    </source>
</evidence>
<name>A0ABS1GFI7_9AQUI</name>
<dbReference type="EMBL" id="JAACYA010000001">
    <property type="protein sequence ID" value="MBK3331683.1"/>
    <property type="molecule type" value="Genomic_DNA"/>
</dbReference>
<evidence type="ECO:0000256" key="3">
    <source>
        <dbReference type="ARBA" id="ARBA00023239"/>
    </source>
</evidence>
<dbReference type="InterPro" id="IPR030869">
    <property type="entry name" value="MqnD"/>
</dbReference>
<gene>
    <name evidence="4" type="primary">mqnD</name>
    <name evidence="5" type="ORF">GWK41_01220</name>
</gene>
<evidence type="ECO:0000256" key="2">
    <source>
        <dbReference type="ARBA" id="ARBA00022428"/>
    </source>
</evidence>